<evidence type="ECO:0008006" key="4">
    <source>
        <dbReference type="Google" id="ProtNLM"/>
    </source>
</evidence>
<dbReference type="SUPFAM" id="SSF53474">
    <property type="entry name" value="alpha/beta-Hydrolases"/>
    <property type="match status" value="1"/>
</dbReference>
<gene>
    <name evidence="2" type="ORF">EVA68_08475</name>
</gene>
<dbReference type="EMBL" id="SHAG01000064">
    <property type="protein sequence ID" value="RZO74730.1"/>
    <property type="molecule type" value="Genomic_DNA"/>
</dbReference>
<sequence length="184" mass="20745">MKIFLSAMMLISVLSSHAQNEDDKTNSINGEDRIFLHGGIERTYKIYRPKNLPSNAPMVFLLHGQGSSNRWTYITGFNELSEKYGFLAVYPQSHKKEARLDGALAKQTGMPQHLIPMFEKIAECQKGELFSFMAMDFSCKSNGIGVTRVVMWNETNEDSLFDGQSDIAFLTSLGSTLQENFQID</sequence>
<proteinExistence type="predicted"/>
<feature type="signal peptide" evidence="1">
    <location>
        <begin position="1"/>
        <end position="18"/>
    </location>
</feature>
<feature type="chain" id="PRO_5021992933" description="Alpha/beta hydrolase" evidence="1">
    <location>
        <begin position="19"/>
        <end position="184"/>
    </location>
</feature>
<dbReference type="InterPro" id="IPR029058">
    <property type="entry name" value="AB_hydrolase_fold"/>
</dbReference>
<dbReference type="Proteomes" id="UP000316199">
    <property type="component" value="Unassembled WGS sequence"/>
</dbReference>
<dbReference type="AlphaFoldDB" id="A0A520RWV0"/>
<accession>A0A520RWV0</accession>
<evidence type="ECO:0000313" key="3">
    <source>
        <dbReference type="Proteomes" id="UP000316199"/>
    </source>
</evidence>
<organism evidence="2 3">
    <name type="scientific">OM182 bacterium</name>
    <dbReference type="NCBI Taxonomy" id="2510334"/>
    <lineage>
        <taxon>Bacteria</taxon>
        <taxon>Pseudomonadati</taxon>
        <taxon>Pseudomonadota</taxon>
        <taxon>Gammaproteobacteria</taxon>
        <taxon>OMG group</taxon>
        <taxon>OM182 clade</taxon>
    </lineage>
</organism>
<name>A0A520RWV0_9GAMM</name>
<dbReference type="Gene3D" id="3.40.50.1820">
    <property type="entry name" value="alpha/beta hydrolase"/>
    <property type="match status" value="1"/>
</dbReference>
<keyword evidence="1" id="KW-0732">Signal</keyword>
<evidence type="ECO:0000313" key="2">
    <source>
        <dbReference type="EMBL" id="RZO74730.1"/>
    </source>
</evidence>
<evidence type="ECO:0000256" key="1">
    <source>
        <dbReference type="SAM" id="SignalP"/>
    </source>
</evidence>
<feature type="non-terminal residue" evidence="2">
    <location>
        <position position="184"/>
    </location>
</feature>
<comment type="caution">
    <text evidence="2">The sequence shown here is derived from an EMBL/GenBank/DDBJ whole genome shotgun (WGS) entry which is preliminary data.</text>
</comment>
<protein>
    <recommendedName>
        <fullName evidence="4">Alpha/beta hydrolase</fullName>
    </recommendedName>
</protein>
<reference evidence="2 3" key="1">
    <citation type="submission" date="2019-02" db="EMBL/GenBank/DDBJ databases">
        <title>Prokaryotic population dynamics and viral predation in marine succession experiment using metagenomics: the confinement effect.</title>
        <authorList>
            <person name="Haro-Moreno J.M."/>
            <person name="Rodriguez-Valera F."/>
            <person name="Lopez-Perez M."/>
        </authorList>
    </citation>
    <scope>NUCLEOTIDE SEQUENCE [LARGE SCALE GENOMIC DNA]</scope>
    <source>
        <strain evidence="2">MED-G157</strain>
    </source>
</reference>